<dbReference type="InterPro" id="IPR003689">
    <property type="entry name" value="ZIP"/>
</dbReference>
<feature type="non-terminal residue" evidence="6">
    <location>
        <position position="1"/>
    </location>
</feature>
<proteinExistence type="predicted"/>
<dbReference type="GO" id="GO:0030003">
    <property type="term" value="P:intracellular monoatomic cation homeostasis"/>
    <property type="evidence" value="ECO:0007669"/>
    <property type="project" value="TreeGrafter"/>
</dbReference>
<comment type="caution">
    <text evidence="6">The sequence shown here is derived from an EMBL/GenBank/DDBJ whole genome shotgun (WGS) entry which is preliminary data.</text>
</comment>
<keyword evidence="2 5" id="KW-0812">Transmembrane</keyword>
<evidence type="ECO:0000256" key="4">
    <source>
        <dbReference type="ARBA" id="ARBA00023136"/>
    </source>
</evidence>
<dbReference type="PANTHER" id="PTHR12191:SF37">
    <property type="entry name" value="ZINC TRANSPORTER FOI"/>
    <property type="match status" value="1"/>
</dbReference>
<dbReference type="GO" id="GO:0140410">
    <property type="term" value="F:monoatomic cation:bicarbonate symporter activity"/>
    <property type="evidence" value="ECO:0007669"/>
    <property type="project" value="TreeGrafter"/>
</dbReference>
<dbReference type="GO" id="GO:0071578">
    <property type="term" value="P:zinc ion import across plasma membrane"/>
    <property type="evidence" value="ECO:0007669"/>
    <property type="project" value="TreeGrafter"/>
</dbReference>
<comment type="subcellular location">
    <subcellularLocation>
        <location evidence="1">Membrane</location>
        <topology evidence="1">Multi-pass membrane protein</topology>
    </subcellularLocation>
</comment>
<evidence type="ECO:0000313" key="7">
    <source>
        <dbReference type="Proteomes" id="UP000034349"/>
    </source>
</evidence>
<keyword evidence="4 5" id="KW-0472">Membrane</keyword>
<dbReference type="Proteomes" id="UP000034349">
    <property type="component" value="Unassembled WGS sequence"/>
</dbReference>
<evidence type="ECO:0000256" key="1">
    <source>
        <dbReference type="ARBA" id="ARBA00004141"/>
    </source>
</evidence>
<organism evidence="6 7">
    <name type="scientific">Candidatus Roizmanbacteria bacterium GW2011_GWA2_32_13</name>
    <dbReference type="NCBI Taxonomy" id="1618475"/>
    <lineage>
        <taxon>Bacteria</taxon>
        <taxon>Candidatus Roizmaniibacteriota</taxon>
    </lineage>
</organism>
<reference evidence="6 7" key="1">
    <citation type="journal article" date="2015" name="Nature">
        <title>rRNA introns, odd ribosomes, and small enigmatic genomes across a large radiation of phyla.</title>
        <authorList>
            <person name="Brown C.T."/>
            <person name="Hug L.A."/>
            <person name="Thomas B.C."/>
            <person name="Sharon I."/>
            <person name="Castelle C.J."/>
            <person name="Singh A."/>
            <person name="Wilkins M.J."/>
            <person name="Williams K.H."/>
            <person name="Banfield J.F."/>
        </authorList>
    </citation>
    <scope>NUCLEOTIDE SEQUENCE [LARGE SCALE GENOMIC DNA]</scope>
</reference>
<feature type="transmembrane region" description="Helical" evidence="5">
    <location>
        <begin position="126"/>
        <end position="144"/>
    </location>
</feature>
<feature type="transmembrane region" description="Helical" evidence="5">
    <location>
        <begin position="67"/>
        <end position="88"/>
    </location>
</feature>
<dbReference type="Pfam" id="PF02535">
    <property type="entry name" value="Zip"/>
    <property type="match status" value="1"/>
</dbReference>
<gene>
    <name evidence="6" type="ORF">UR23_C0045G0008</name>
</gene>
<feature type="transmembrane region" description="Helical" evidence="5">
    <location>
        <begin position="94"/>
        <end position="114"/>
    </location>
</feature>
<evidence type="ECO:0000313" key="6">
    <source>
        <dbReference type="EMBL" id="KKP33382.1"/>
    </source>
</evidence>
<evidence type="ECO:0000256" key="2">
    <source>
        <dbReference type="ARBA" id="ARBA00022692"/>
    </source>
</evidence>
<feature type="transmembrane region" description="Helical" evidence="5">
    <location>
        <begin position="20"/>
        <end position="46"/>
    </location>
</feature>
<dbReference type="EMBL" id="LBOK01000045">
    <property type="protein sequence ID" value="KKP33382.1"/>
    <property type="molecule type" value="Genomic_DNA"/>
</dbReference>
<dbReference type="PANTHER" id="PTHR12191">
    <property type="entry name" value="SOLUTE CARRIER FAMILY 39"/>
    <property type="match status" value="1"/>
</dbReference>
<dbReference type="AlphaFoldDB" id="A0A0G0BQK6"/>
<dbReference type="GO" id="GO:0005886">
    <property type="term" value="C:plasma membrane"/>
    <property type="evidence" value="ECO:0007669"/>
    <property type="project" value="TreeGrafter"/>
</dbReference>
<accession>A0A0G0BQK6</accession>
<protein>
    <submittedName>
        <fullName evidence="6">Zinc/iron permease</fullName>
    </submittedName>
</protein>
<name>A0A0G0BQK6_9BACT</name>
<keyword evidence="3 5" id="KW-1133">Transmembrane helix</keyword>
<evidence type="ECO:0000256" key="5">
    <source>
        <dbReference type="SAM" id="Phobius"/>
    </source>
</evidence>
<evidence type="ECO:0000256" key="3">
    <source>
        <dbReference type="ARBA" id="ARBA00022989"/>
    </source>
</evidence>
<dbReference type="InterPro" id="IPR050799">
    <property type="entry name" value="ZIP_Transporter"/>
</dbReference>
<dbReference type="GO" id="GO:0005385">
    <property type="term" value="F:zinc ion transmembrane transporter activity"/>
    <property type="evidence" value="ECO:0007669"/>
    <property type="project" value="TreeGrafter"/>
</dbReference>
<sequence length="145" mass="15901">TTRTIYSILIGDGVHNFVDGIIIAIAFLTNPILGISVSIGVIAHEIPQEIADFSLMIRIGMKKSRVFIYNAFSALTTIVGAVLTYNFVDVLQGSMYIAISFAAGVFLYISLSNLMPEIHHQSEHKSNFIVHFTLFVLGIALIILT</sequence>